<dbReference type="Gene3D" id="1.10.10.10">
    <property type="entry name" value="Winged helix-like DNA-binding domain superfamily/Winged helix DNA-binding domain"/>
    <property type="match status" value="1"/>
</dbReference>
<sequence>MTQHNELDRIDLKILATLQDDGRITNQALSERVGLSPSPCLQRVRRLEKLGVIKGYSCHIDLERVAQTITVFVSVSLSSHEKGAFGAFEAAVADIPELVECHKVSGQFDYLLRFVCSDIGTYTAISDHLLATGPEGLNLSSHVVLQATKESKGVALERLVRQ</sequence>
<protein>
    <submittedName>
        <fullName evidence="5">Lrp/AsnC family transcriptional regulator</fullName>
    </submittedName>
</protein>
<dbReference type="InterPro" id="IPR036390">
    <property type="entry name" value="WH_DNA-bd_sf"/>
</dbReference>
<dbReference type="InterPro" id="IPR019885">
    <property type="entry name" value="Tscrpt_reg_HTH_AsnC-type_CS"/>
</dbReference>
<accession>A0A545SZD3</accession>
<dbReference type="GO" id="GO:0006355">
    <property type="term" value="P:regulation of DNA-templated transcription"/>
    <property type="evidence" value="ECO:0007669"/>
    <property type="project" value="UniProtKB-ARBA"/>
</dbReference>
<dbReference type="Gene3D" id="3.30.70.920">
    <property type="match status" value="1"/>
</dbReference>
<dbReference type="InterPro" id="IPR019888">
    <property type="entry name" value="Tscrpt_reg_AsnC-like"/>
</dbReference>
<keyword evidence="6" id="KW-1185">Reference proteome</keyword>
<evidence type="ECO:0000256" key="1">
    <source>
        <dbReference type="ARBA" id="ARBA00023015"/>
    </source>
</evidence>
<dbReference type="SMART" id="SM00344">
    <property type="entry name" value="HTH_ASNC"/>
    <property type="match status" value="1"/>
</dbReference>
<evidence type="ECO:0000313" key="5">
    <source>
        <dbReference type="EMBL" id="TQV70279.1"/>
    </source>
</evidence>
<evidence type="ECO:0000256" key="3">
    <source>
        <dbReference type="ARBA" id="ARBA00023163"/>
    </source>
</evidence>
<keyword evidence="2" id="KW-0238">DNA-binding</keyword>
<dbReference type="Pfam" id="PF01037">
    <property type="entry name" value="AsnC_trans_reg"/>
    <property type="match status" value="1"/>
</dbReference>
<dbReference type="PROSITE" id="PS00519">
    <property type="entry name" value="HTH_ASNC_1"/>
    <property type="match status" value="1"/>
</dbReference>
<keyword evidence="1" id="KW-0805">Transcription regulation</keyword>
<organism evidence="5 6">
    <name type="scientific">Denitrobaculum tricleocarpae</name>
    <dbReference type="NCBI Taxonomy" id="2591009"/>
    <lineage>
        <taxon>Bacteria</taxon>
        <taxon>Pseudomonadati</taxon>
        <taxon>Pseudomonadota</taxon>
        <taxon>Alphaproteobacteria</taxon>
        <taxon>Rhodospirillales</taxon>
        <taxon>Rhodospirillaceae</taxon>
        <taxon>Denitrobaculum</taxon>
    </lineage>
</organism>
<keyword evidence="3" id="KW-0804">Transcription</keyword>
<evidence type="ECO:0000313" key="6">
    <source>
        <dbReference type="Proteomes" id="UP000315252"/>
    </source>
</evidence>
<dbReference type="CDD" id="cd00090">
    <property type="entry name" value="HTH_ARSR"/>
    <property type="match status" value="1"/>
</dbReference>
<gene>
    <name evidence="5" type="ORF">FKG95_27805</name>
</gene>
<feature type="domain" description="HTH asnC-type" evidence="4">
    <location>
        <begin position="7"/>
        <end position="68"/>
    </location>
</feature>
<dbReference type="Pfam" id="PF13412">
    <property type="entry name" value="HTH_24"/>
    <property type="match status" value="1"/>
</dbReference>
<dbReference type="InterPro" id="IPR036388">
    <property type="entry name" value="WH-like_DNA-bd_sf"/>
</dbReference>
<proteinExistence type="predicted"/>
<dbReference type="PROSITE" id="PS50956">
    <property type="entry name" value="HTH_ASNC_2"/>
    <property type="match status" value="1"/>
</dbReference>
<dbReference type="PANTHER" id="PTHR30154">
    <property type="entry name" value="LEUCINE-RESPONSIVE REGULATORY PROTEIN"/>
    <property type="match status" value="1"/>
</dbReference>
<dbReference type="Proteomes" id="UP000315252">
    <property type="component" value="Unassembled WGS sequence"/>
</dbReference>
<reference evidence="5 6" key="1">
    <citation type="submission" date="2019-06" db="EMBL/GenBank/DDBJ databases">
        <title>Whole genome sequence for Rhodospirillaceae sp. R148.</title>
        <authorList>
            <person name="Wang G."/>
        </authorList>
    </citation>
    <scope>NUCLEOTIDE SEQUENCE [LARGE SCALE GENOMIC DNA]</scope>
    <source>
        <strain evidence="5 6">R148</strain>
    </source>
</reference>
<evidence type="ECO:0000256" key="2">
    <source>
        <dbReference type="ARBA" id="ARBA00023125"/>
    </source>
</evidence>
<dbReference type="InterPro" id="IPR000485">
    <property type="entry name" value="AsnC-type_HTH_dom"/>
</dbReference>
<dbReference type="EMBL" id="VHSH01000017">
    <property type="protein sequence ID" value="TQV70279.1"/>
    <property type="molecule type" value="Genomic_DNA"/>
</dbReference>
<dbReference type="InterPro" id="IPR019887">
    <property type="entry name" value="Tscrpt_reg_AsnC/Lrp_C"/>
</dbReference>
<dbReference type="PRINTS" id="PR00033">
    <property type="entry name" value="HTHASNC"/>
</dbReference>
<dbReference type="PANTHER" id="PTHR30154:SF34">
    <property type="entry name" value="TRANSCRIPTIONAL REGULATOR AZLB"/>
    <property type="match status" value="1"/>
</dbReference>
<dbReference type="SUPFAM" id="SSF54909">
    <property type="entry name" value="Dimeric alpha+beta barrel"/>
    <property type="match status" value="1"/>
</dbReference>
<dbReference type="GO" id="GO:0043565">
    <property type="term" value="F:sequence-specific DNA binding"/>
    <property type="evidence" value="ECO:0007669"/>
    <property type="project" value="InterPro"/>
</dbReference>
<dbReference type="AlphaFoldDB" id="A0A545SZD3"/>
<name>A0A545SZD3_9PROT</name>
<dbReference type="GO" id="GO:0005829">
    <property type="term" value="C:cytosol"/>
    <property type="evidence" value="ECO:0007669"/>
    <property type="project" value="TreeGrafter"/>
</dbReference>
<dbReference type="OrthoDB" id="9813313at2"/>
<dbReference type="SUPFAM" id="SSF46785">
    <property type="entry name" value="Winged helix' DNA-binding domain"/>
    <property type="match status" value="1"/>
</dbReference>
<dbReference type="RefSeq" id="WP_142899737.1">
    <property type="nucleotide sequence ID" value="NZ_ML660068.1"/>
</dbReference>
<evidence type="ECO:0000259" key="4">
    <source>
        <dbReference type="PROSITE" id="PS50956"/>
    </source>
</evidence>
<dbReference type="InterPro" id="IPR011991">
    <property type="entry name" value="ArsR-like_HTH"/>
</dbReference>
<dbReference type="GO" id="GO:0043200">
    <property type="term" value="P:response to amino acid"/>
    <property type="evidence" value="ECO:0007669"/>
    <property type="project" value="TreeGrafter"/>
</dbReference>
<comment type="caution">
    <text evidence="5">The sequence shown here is derived from an EMBL/GenBank/DDBJ whole genome shotgun (WGS) entry which is preliminary data.</text>
</comment>
<dbReference type="InterPro" id="IPR011008">
    <property type="entry name" value="Dimeric_a/b-barrel"/>
</dbReference>